<feature type="transmembrane region" description="Helical" evidence="7">
    <location>
        <begin position="515"/>
        <end position="545"/>
    </location>
</feature>
<dbReference type="InParanoid" id="A0A078B4A8"/>
<protein>
    <submittedName>
        <fullName evidence="9">Pecanex-like protein 4</fullName>
    </submittedName>
</protein>
<evidence type="ECO:0000256" key="1">
    <source>
        <dbReference type="ARBA" id="ARBA00004141"/>
    </source>
</evidence>
<dbReference type="InterPro" id="IPR039797">
    <property type="entry name" value="Pecanex"/>
</dbReference>
<dbReference type="GO" id="GO:0016020">
    <property type="term" value="C:membrane"/>
    <property type="evidence" value="ECO:0007669"/>
    <property type="project" value="UniProtKB-SubCell"/>
</dbReference>
<dbReference type="OrthoDB" id="313580at2759"/>
<feature type="transmembrane region" description="Helical" evidence="7">
    <location>
        <begin position="20"/>
        <end position="39"/>
    </location>
</feature>
<dbReference type="PANTHER" id="PTHR12372">
    <property type="entry name" value="PECANEX"/>
    <property type="match status" value="1"/>
</dbReference>
<keyword evidence="5 7" id="KW-0472">Membrane</keyword>
<comment type="similarity">
    <text evidence="2">Belongs to the pecanex family.</text>
</comment>
<evidence type="ECO:0000256" key="4">
    <source>
        <dbReference type="ARBA" id="ARBA00022989"/>
    </source>
</evidence>
<accession>A0A078B4A8</accession>
<feature type="transmembrane region" description="Helical" evidence="7">
    <location>
        <begin position="229"/>
        <end position="250"/>
    </location>
</feature>
<organism evidence="9 10">
    <name type="scientific">Stylonychia lemnae</name>
    <name type="common">Ciliate</name>
    <dbReference type="NCBI Taxonomy" id="5949"/>
    <lineage>
        <taxon>Eukaryota</taxon>
        <taxon>Sar</taxon>
        <taxon>Alveolata</taxon>
        <taxon>Ciliophora</taxon>
        <taxon>Intramacronucleata</taxon>
        <taxon>Spirotrichea</taxon>
        <taxon>Stichotrichia</taxon>
        <taxon>Sporadotrichida</taxon>
        <taxon>Oxytrichidae</taxon>
        <taxon>Stylonychinae</taxon>
        <taxon>Stylonychia</taxon>
    </lineage>
</organism>
<feature type="transmembrane region" description="Helical" evidence="7">
    <location>
        <begin position="449"/>
        <end position="470"/>
    </location>
</feature>
<feature type="transmembrane region" description="Helical" evidence="7">
    <location>
        <begin position="51"/>
        <end position="72"/>
    </location>
</feature>
<gene>
    <name evidence="9" type="primary">Contig1054.g1153</name>
    <name evidence="9" type="ORF">STYLEM_18492</name>
</gene>
<feature type="compositionally biased region" description="Polar residues" evidence="6">
    <location>
        <begin position="1003"/>
        <end position="1022"/>
    </location>
</feature>
<feature type="transmembrane region" description="Helical" evidence="7">
    <location>
        <begin position="149"/>
        <end position="169"/>
    </location>
</feature>
<feature type="domain" description="Pecanex C-terminal" evidence="8">
    <location>
        <begin position="1066"/>
        <end position="1262"/>
    </location>
</feature>
<evidence type="ECO:0000259" key="8">
    <source>
        <dbReference type="Pfam" id="PF05041"/>
    </source>
</evidence>
<keyword evidence="3 7" id="KW-0812">Transmembrane</keyword>
<feature type="transmembrane region" description="Helical" evidence="7">
    <location>
        <begin position="191"/>
        <end position="217"/>
    </location>
</feature>
<comment type="subcellular location">
    <subcellularLocation>
        <location evidence="1">Membrane</location>
        <topology evidence="1">Multi-pass membrane protein</topology>
    </subcellularLocation>
</comment>
<feature type="transmembrane region" description="Helical" evidence="7">
    <location>
        <begin position="109"/>
        <end position="129"/>
    </location>
</feature>
<proteinExistence type="inferred from homology"/>
<evidence type="ECO:0000256" key="2">
    <source>
        <dbReference type="ARBA" id="ARBA00010170"/>
    </source>
</evidence>
<feature type="transmembrane region" description="Helical" evidence="7">
    <location>
        <begin position="557"/>
        <end position="581"/>
    </location>
</feature>
<dbReference type="EMBL" id="CCKQ01017464">
    <property type="protein sequence ID" value="CDW89360.1"/>
    <property type="molecule type" value="Genomic_DNA"/>
</dbReference>
<feature type="transmembrane region" description="Helical" evidence="7">
    <location>
        <begin position="408"/>
        <end position="429"/>
    </location>
</feature>
<feature type="transmembrane region" description="Helical" evidence="7">
    <location>
        <begin position="270"/>
        <end position="289"/>
    </location>
</feature>
<dbReference type="Pfam" id="PF05041">
    <property type="entry name" value="Pecanex_C"/>
    <property type="match status" value="1"/>
</dbReference>
<sequence>MGGYRIVYNEADDDSKLPPQLHLFQILIYCIIPGIVIGLTQGLKNDRKTAVLIGGFIPFGLNLILQILAFILQKQINSKSIASVAKDISDVPFFSKENYLFLIPARSSIIELIIAVILTGVYGALMTYFIHERTLMMLLHDFKNTQDTYYIITIVTIFFSSYSLFSSPIPESTPYLTNDQFSIFSHHYQRVFYSIVISGCVCITEFGSTLNDLLVLYRGYFEVAYWANLGILILQMIGLLGSPIVTLMWAMEQADFHILGSSTRSSDLRIVLSFTINIAFVIAMYILALNKSYLEAMIMANILAYFSSHNVWIDFGIKHPFKVINEKFLQQQEYMSIFFGMSKAGKQTDIPVMPSRQQNNQQNTNLIVGFFVKTLLPYFVVIALNVIVLKEAIKFDNEDNLKATIIGLFAAAFAICFLTYIIAAVYRVAIFRIIKCVGVEKQSQLLTQLMKYLIIFGLTFAYACLCMYPYRDVDLVFHYRAFNRLFHSPFAASFETLGLLVYLVTQDNAYNERPFMVLFLISLGLHRLMILGNKFLYVIVSIITAFKNTKQRFKSQLFCFILQFTILLPFLLLVVLFSTIFNTATIPFLGFAYFISGYLKPVRGWSEISPVLANPNDQRSDAHLYQAMQPQLKKQLQKLFNYDPFLFRVGSYYLVKNEKMIGLIQILERGNNYLVYTMKGTELQETTVCHAEENENINQISEHIFKNRKIGCFFPFSLSPIKQMSFGIYDDQKVSLTGIIDSPDFGRLVKEVFIRAMVLKYKDLLKTHSGLKFYKINKGEPTQREMEYVKQFYDPNILQYYSIDVNSFTLSNEIIPKTFETSNTIANKNINLQVKTENNLLRANSGANSGTNSNQPRSFLEMMDLQNSNKQSQQQSVIVQNGAVRGVSQFNQPAIGGQASANQSKVEEGKSQAMIDDELDGLLSPDKLKKNNLLPPLAGASKQQDNNLNDLDDLDDFLGNLPGKKAPENKRGLHNNSNHADLWGNNRNNQPTRDEEDPWVAQNLPNKPRQSQQSTQGSNGVNVVQMNYDKNKSSVASSGREYNAMSDFEKLIFQSFLVCFRDQHASLPQMLHDLFKGEFRRDLESADFISSKDSNILYMKYVILQSVRLAFHYSVESFVMGELGLPSNEELEVIFNNFNSDLQKEIRQYDQEWFLAGEEYIWNAGIEKNLPNLERIIAKKGQYFAHRLRFGQAEETKFSLFEFRSEVVRGIWGNINTELLYYTNANDERFSIQAEKDILRNILVQLAEIPLGYPVYSSGAQIIYY</sequence>
<keyword evidence="4 7" id="KW-1133">Transmembrane helix</keyword>
<reference evidence="9 10" key="1">
    <citation type="submission" date="2014-06" db="EMBL/GenBank/DDBJ databases">
        <authorList>
            <person name="Swart Estienne"/>
        </authorList>
    </citation>
    <scope>NUCLEOTIDE SEQUENCE [LARGE SCALE GENOMIC DNA]</scope>
    <source>
        <strain evidence="9 10">130c</strain>
    </source>
</reference>
<dbReference type="AlphaFoldDB" id="A0A078B4A8"/>
<evidence type="ECO:0000256" key="7">
    <source>
        <dbReference type="SAM" id="Phobius"/>
    </source>
</evidence>
<evidence type="ECO:0000256" key="3">
    <source>
        <dbReference type="ARBA" id="ARBA00022692"/>
    </source>
</evidence>
<feature type="transmembrane region" description="Helical" evidence="7">
    <location>
        <begin position="366"/>
        <end position="388"/>
    </location>
</feature>
<dbReference type="Proteomes" id="UP000039865">
    <property type="component" value="Unassembled WGS sequence"/>
</dbReference>
<name>A0A078B4A8_STYLE</name>
<evidence type="ECO:0000313" key="9">
    <source>
        <dbReference type="EMBL" id="CDW89360.1"/>
    </source>
</evidence>
<feature type="compositionally biased region" description="Polar residues" evidence="6">
    <location>
        <begin position="974"/>
        <end position="991"/>
    </location>
</feature>
<feature type="region of interest" description="Disordered" evidence="6">
    <location>
        <begin position="934"/>
        <end position="1022"/>
    </location>
</feature>
<evidence type="ECO:0000256" key="5">
    <source>
        <dbReference type="ARBA" id="ARBA00023136"/>
    </source>
</evidence>
<evidence type="ECO:0000256" key="6">
    <source>
        <dbReference type="SAM" id="MobiDB-lite"/>
    </source>
</evidence>
<evidence type="ECO:0000313" key="10">
    <source>
        <dbReference type="Proteomes" id="UP000039865"/>
    </source>
</evidence>
<dbReference type="InterPro" id="IPR007735">
    <property type="entry name" value="Pecanex_C"/>
</dbReference>
<dbReference type="PANTHER" id="PTHR12372:SF6">
    <property type="entry name" value="PECANEX-LIKE PROTEIN 4"/>
    <property type="match status" value="1"/>
</dbReference>
<keyword evidence="10" id="KW-1185">Reference proteome</keyword>